<organism evidence="1 2">
    <name type="scientific">Papaver somniferum</name>
    <name type="common">Opium poppy</name>
    <dbReference type="NCBI Taxonomy" id="3469"/>
    <lineage>
        <taxon>Eukaryota</taxon>
        <taxon>Viridiplantae</taxon>
        <taxon>Streptophyta</taxon>
        <taxon>Embryophyta</taxon>
        <taxon>Tracheophyta</taxon>
        <taxon>Spermatophyta</taxon>
        <taxon>Magnoliopsida</taxon>
        <taxon>Ranunculales</taxon>
        <taxon>Papaveraceae</taxon>
        <taxon>Papaveroideae</taxon>
        <taxon>Papaver</taxon>
    </lineage>
</organism>
<accession>A0A4Y7I750</accession>
<dbReference type="Gramene" id="RZC43886">
    <property type="protein sequence ID" value="RZC43886"/>
    <property type="gene ID" value="C5167_036827"/>
</dbReference>
<dbReference type="Proteomes" id="UP000316621">
    <property type="component" value="Chromosome 1"/>
</dbReference>
<dbReference type="AlphaFoldDB" id="A0A4Y7I750"/>
<sequence>MDNYSFVVSNLHLDDKLRSCLIPSSNGERTQAAAMRFSTTLQDSAIAAYRSVPTESDWRTSIAQVGFFSLGWTGQCLGRFRGTFVSTRLGVRVLQTVTGLCVADSLNSSFPPVSDGELNLQPLSLVSGDLKKSLSTSVQCTPETEKKYVHRVYEAITPH</sequence>
<reference evidence="1 2" key="1">
    <citation type="journal article" date="2018" name="Science">
        <title>The opium poppy genome and morphinan production.</title>
        <authorList>
            <person name="Guo L."/>
            <person name="Winzer T."/>
            <person name="Yang X."/>
            <person name="Li Y."/>
            <person name="Ning Z."/>
            <person name="He Z."/>
            <person name="Teodor R."/>
            <person name="Lu Y."/>
            <person name="Bowser T.A."/>
            <person name="Graham I.A."/>
            <person name="Ye K."/>
        </authorList>
    </citation>
    <scope>NUCLEOTIDE SEQUENCE [LARGE SCALE GENOMIC DNA]</scope>
    <source>
        <strain evidence="2">cv. HN1</strain>
        <tissue evidence="1">Leaves</tissue>
    </source>
</reference>
<dbReference type="EMBL" id="CM010715">
    <property type="protein sequence ID" value="RZC43886.1"/>
    <property type="molecule type" value="Genomic_DNA"/>
</dbReference>
<name>A0A4Y7I750_PAPSO</name>
<evidence type="ECO:0000313" key="1">
    <source>
        <dbReference type="EMBL" id="RZC43886.1"/>
    </source>
</evidence>
<proteinExistence type="predicted"/>
<evidence type="ECO:0000313" key="2">
    <source>
        <dbReference type="Proteomes" id="UP000316621"/>
    </source>
</evidence>
<keyword evidence="2" id="KW-1185">Reference proteome</keyword>
<gene>
    <name evidence="1" type="ORF">C5167_036827</name>
</gene>
<protein>
    <submittedName>
        <fullName evidence="1">Uncharacterized protein</fullName>
    </submittedName>
</protein>